<dbReference type="SUPFAM" id="SSF160904">
    <property type="entry name" value="Jann2411-like"/>
    <property type="match status" value="1"/>
</dbReference>
<dbReference type="InterPro" id="IPR023286">
    <property type="entry name" value="ABATE_dom_sf"/>
</dbReference>
<sequence length="202" mass="22278">MEESHLAAGSGYRGRVNFDAYARTAVDLVNAGLDDLAGLLALFADDELDYMREHVVEKDLATFRRAQRRLREVFEYGTAGRDADAVRELNALLEAFPVQPRISGHDASDWHMHVTSRGSSVSVEYLAGAVWGLAVWLCEYGSARFGICADERCGNVYLDTSSNNCRRFCSERCATRSHVAAHRARKRAVLNNLAPLGGVSPL</sequence>
<protein>
    <submittedName>
        <fullName evidence="2">Putative stress-induced transcription regulator</fullName>
    </submittedName>
</protein>
<dbReference type="Proteomes" id="UP000198415">
    <property type="component" value="Unassembled WGS sequence"/>
</dbReference>
<evidence type="ECO:0000313" key="3">
    <source>
        <dbReference type="Proteomes" id="UP000198415"/>
    </source>
</evidence>
<gene>
    <name evidence="2" type="ORF">SAMN06264365_1011054</name>
</gene>
<reference evidence="2 3" key="1">
    <citation type="submission" date="2017-06" db="EMBL/GenBank/DDBJ databases">
        <authorList>
            <person name="Kim H.J."/>
            <person name="Triplett B.A."/>
        </authorList>
    </citation>
    <scope>NUCLEOTIDE SEQUENCE [LARGE SCALE GENOMIC DNA]</scope>
    <source>
        <strain evidence="2 3">DSM 43151</strain>
    </source>
</reference>
<accession>A0A238VEW6</accession>
<dbReference type="Pfam" id="PF07336">
    <property type="entry name" value="ABATE"/>
    <property type="match status" value="1"/>
</dbReference>
<name>A0A238VEW6_9ACTN</name>
<keyword evidence="3" id="KW-1185">Reference proteome</keyword>
<dbReference type="InterPro" id="IPR010852">
    <property type="entry name" value="ABATE"/>
</dbReference>
<organism evidence="2 3">
    <name type="scientific">Actinoplanes regularis</name>
    <dbReference type="NCBI Taxonomy" id="52697"/>
    <lineage>
        <taxon>Bacteria</taxon>
        <taxon>Bacillati</taxon>
        <taxon>Actinomycetota</taxon>
        <taxon>Actinomycetes</taxon>
        <taxon>Micromonosporales</taxon>
        <taxon>Micromonosporaceae</taxon>
        <taxon>Actinoplanes</taxon>
    </lineage>
</organism>
<feature type="domain" description="Zinc finger CGNR" evidence="1">
    <location>
        <begin position="144"/>
        <end position="186"/>
    </location>
</feature>
<dbReference type="EMBL" id="FZNR01000001">
    <property type="protein sequence ID" value="SNR32223.1"/>
    <property type="molecule type" value="Genomic_DNA"/>
</dbReference>
<evidence type="ECO:0000313" key="2">
    <source>
        <dbReference type="EMBL" id="SNR32223.1"/>
    </source>
</evidence>
<dbReference type="AlphaFoldDB" id="A0A238VEW6"/>
<dbReference type="Pfam" id="PF11706">
    <property type="entry name" value="zf-CGNR"/>
    <property type="match status" value="1"/>
</dbReference>
<dbReference type="InterPro" id="IPR021005">
    <property type="entry name" value="Znf_CGNR"/>
</dbReference>
<dbReference type="PANTHER" id="PTHR35525">
    <property type="entry name" value="BLL6575 PROTEIN"/>
    <property type="match status" value="1"/>
</dbReference>
<proteinExistence type="predicted"/>
<evidence type="ECO:0000259" key="1">
    <source>
        <dbReference type="Pfam" id="PF11706"/>
    </source>
</evidence>
<dbReference type="PANTHER" id="PTHR35525:SF3">
    <property type="entry name" value="BLL6575 PROTEIN"/>
    <property type="match status" value="1"/>
</dbReference>
<dbReference type="Gene3D" id="1.10.3300.10">
    <property type="entry name" value="Jann2411-like domain"/>
    <property type="match status" value="1"/>
</dbReference>